<dbReference type="PANTHER" id="PTHR42700:SF3">
    <property type="entry name" value="BIFUNCTIONAL SAT_APS KINASE-RELATED"/>
    <property type="match status" value="1"/>
</dbReference>
<dbReference type="GO" id="GO:0004781">
    <property type="term" value="F:sulfate adenylyltransferase (ATP) activity"/>
    <property type="evidence" value="ECO:0007669"/>
    <property type="project" value="InterPro"/>
</dbReference>
<dbReference type="InterPro" id="IPR059117">
    <property type="entry name" value="APS_kinase_dom"/>
</dbReference>
<dbReference type="SUPFAM" id="SSF88697">
    <property type="entry name" value="PUA domain-like"/>
    <property type="match status" value="1"/>
</dbReference>
<protein>
    <recommendedName>
        <fullName evidence="3 7">Adenylyl-sulfate kinase</fullName>
        <ecNumber evidence="3 7">2.7.1.25</ecNumber>
    </recommendedName>
    <alternativeName>
        <fullName evidence="7">APS kinase</fullName>
    </alternativeName>
    <alternativeName>
        <fullName evidence="7">ATP adenosine-5'-phosphosulfate 3'-phosphotransferase</fullName>
    </alternativeName>
    <alternativeName>
        <fullName evidence="7">Adenosine-5'-phosphosulfate kinase</fullName>
    </alternativeName>
</protein>
<reference evidence="12 13" key="1">
    <citation type="journal article" date="2016" name="Int. J. Syst. Evol. Microbiol.">
        <title>Acidipila dinghuensis sp. nov., an acidobacterium isolated from forest soil.</title>
        <authorList>
            <person name="Jiang Y.W."/>
            <person name="Wang J."/>
            <person name="Chen M.H."/>
            <person name="Lv Y.Y."/>
            <person name="Qiu L.H."/>
        </authorList>
    </citation>
    <scope>NUCLEOTIDE SEQUENCE [LARGE SCALE GENOMIC DNA]</scope>
    <source>
        <strain evidence="12 13">DHOF10</strain>
    </source>
</reference>
<dbReference type="FunFam" id="3.40.50.300:FF:000802">
    <property type="entry name" value="Sulfate adenylyltransferase"/>
    <property type="match status" value="1"/>
</dbReference>
<dbReference type="Gene3D" id="3.10.400.10">
    <property type="entry name" value="Sulfate adenylyltransferase"/>
    <property type="match status" value="1"/>
</dbReference>
<dbReference type="SUPFAM" id="SSF52540">
    <property type="entry name" value="P-loop containing nucleoside triphosphate hydrolases"/>
    <property type="match status" value="1"/>
</dbReference>
<comment type="pathway">
    <text evidence="2 7">Sulfur metabolism; hydrogen sulfide biosynthesis; sulfite from sulfate: step 2/3.</text>
</comment>
<name>A0A4Q1SFX0_9BACT</name>
<dbReference type="Proteomes" id="UP000290253">
    <property type="component" value="Unassembled WGS sequence"/>
</dbReference>
<dbReference type="InterPro" id="IPR027417">
    <property type="entry name" value="P-loop_NTPase"/>
</dbReference>
<dbReference type="UniPathway" id="UPA00140">
    <property type="reaction ID" value="UER00205"/>
</dbReference>
<keyword evidence="13" id="KW-1185">Reference proteome</keyword>
<dbReference type="GO" id="GO:0005524">
    <property type="term" value="F:ATP binding"/>
    <property type="evidence" value="ECO:0007669"/>
    <property type="project" value="UniProtKB-UniRule"/>
</dbReference>
<comment type="similarity">
    <text evidence="7">Belongs to the APS kinase family.</text>
</comment>
<dbReference type="InterPro" id="IPR050512">
    <property type="entry name" value="Sulf_AdTrans/APS_kinase"/>
</dbReference>
<comment type="catalytic activity">
    <reaction evidence="1 7">
        <text>adenosine 5'-phosphosulfate + ATP = 3'-phosphoadenylyl sulfate + ADP + H(+)</text>
        <dbReference type="Rhea" id="RHEA:24152"/>
        <dbReference type="ChEBI" id="CHEBI:15378"/>
        <dbReference type="ChEBI" id="CHEBI:30616"/>
        <dbReference type="ChEBI" id="CHEBI:58243"/>
        <dbReference type="ChEBI" id="CHEBI:58339"/>
        <dbReference type="ChEBI" id="CHEBI:456216"/>
        <dbReference type="EC" id="2.7.1.25"/>
    </reaction>
</comment>
<dbReference type="GO" id="GO:0005737">
    <property type="term" value="C:cytoplasm"/>
    <property type="evidence" value="ECO:0007669"/>
    <property type="project" value="TreeGrafter"/>
</dbReference>
<dbReference type="NCBIfam" id="NF003013">
    <property type="entry name" value="PRK03846.1"/>
    <property type="match status" value="1"/>
</dbReference>
<feature type="compositionally biased region" description="Basic and acidic residues" evidence="8">
    <location>
        <begin position="595"/>
        <end position="607"/>
    </location>
</feature>
<evidence type="ECO:0000259" key="10">
    <source>
        <dbReference type="Pfam" id="PF01747"/>
    </source>
</evidence>
<dbReference type="InterPro" id="IPR025980">
    <property type="entry name" value="ATP-Sase_PUA-like_dom"/>
</dbReference>
<feature type="region of interest" description="Disordered" evidence="8">
    <location>
        <begin position="595"/>
        <end position="617"/>
    </location>
</feature>
<dbReference type="EMBL" id="SDMK01000001">
    <property type="protein sequence ID" value="RXS96458.1"/>
    <property type="molecule type" value="Genomic_DNA"/>
</dbReference>
<feature type="domain" description="ATP-sulfurylase PUA-like" evidence="11">
    <location>
        <begin position="113"/>
        <end position="224"/>
    </location>
</feature>
<evidence type="ECO:0000256" key="8">
    <source>
        <dbReference type="SAM" id="MobiDB-lite"/>
    </source>
</evidence>
<evidence type="ECO:0000259" key="11">
    <source>
        <dbReference type="Pfam" id="PF14306"/>
    </source>
</evidence>
<keyword evidence="5 7" id="KW-0547">Nucleotide-binding</keyword>
<keyword evidence="6 7" id="KW-0067">ATP-binding</keyword>
<dbReference type="GO" id="GO:0019379">
    <property type="term" value="P:sulfate assimilation, phosphoadenylyl sulfate reduction by phosphoadenylyl-sulfate reductase (thioredoxin)"/>
    <property type="evidence" value="ECO:0007669"/>
    <property type="project" value="TreeGrafter"/>
</dbReference>
<dbReference type="InterPro" id="IPR002891">
    <property type="entry name" value="APS"/>
</dbReference>
<feature type="domain" description="APS kinase" evidence="9">
    <location>
        <begin position="421"/>
        <end position="571"/>
    </location>
</feature>
<dbReference type="GO" id="GO:0004020">
    <property type="term" value="F:adenylylsulfate kinase activity"/>
    <property type="evidence" value="ECO:0007669"/>
    <property type="project" value="UniProtKB-UniRule"/>
</dbReference>
<gene>
    <name evidence="7 12" type="primary">cysC</name>
    <name evidence="12" type="ORF">ESZ00_00390</name>
</gene>
<proteinExistence type="inferred from homology"/>
<dbReference type="Pfam" id="PF14306">
    <property type="entry name" value="PUA_2"/>
    <property type="match status" value="1"/>
</dbReference>
<evidence type="ECO:0000256" key="1">
    <source>
        <dbReference type="ARBA" id="ARBA00001823"/>
    </source>
</evidence>
<dbReference type="InterPro" id="IPR024951">
    <property type="entry name" value="Sulfurylase_cat_dom"/>
</dbReference>
<feature type="domain" description="Sulphate adenylyltransferase catalytic" evidence="10">
    <location>
        <begin position="250"/>
        <end position="370"/>
    </location>
</feature>
<evidence type="ECO:0000259" key="9">
    <source>
        <dbReference type="Pfam" id="PF01583"/>
    </source>
</evidence>
<evidence type="ECO:0000256" key="3">
    <source>
        <dbReference type="ARBA" id="ARBA00012121"/>
    </source>
</evidence>
<dbReference type="NCBIfam" id="TIGR00455">
    <property type="entry name" value="apsK"/>
    <property type="match status" value="1"/>
</dbReference>
<evidence type="ECO:0000256" key="2">
    <source>
        <dbReference type="ARBA" id="ARBA00004806"/>
    </source>
</evidence>
<dbReference type="EC" id="2.7.1.25" evidence="3 7"/>
<evidence type="ECO:0000256" key="7">
    <source>
        <dbReference type="HAMAP-Rule" id="MF_00065"/>
    </source>
</evidence>
<dbReference type="CDD" id="cd02027">
    <property type="entry name" value="APSK"/>
    <property type="match status" value="1"/>
</dbReference>
<sequence length="617" mass="69094">MQRHSENSLPSTLRSDSMLWSAFTRKSHRSSASTWYRRHRNLDWESPEGRTFTVRISRGLRSGREKIKACACPRRWKSGSSQNWAQLRQKMSGVEAHGMKGRGNLTHIDQQNDIRDAVSRNERRAAFLDEASNLPSLQLSDETMAWFELLAGGALAPLSRFMGSADATSVEREMRLANGTFFPVPVILPVNDAATYRTGQRVALRSRQNHLLALFTIEEVFEYTAGGHSTWAISGPMDVLQAPFSLLFPHLRESPAKLRSGLHSLDSERVLVADEWNPLDGAQTSWLRKMAASLDGRLLINLMMSQERLDDFELFQRLRRCESEYHEMLGPRAFLNLVSVPKMQPGARCLLLRALIHRNYGADVYLLTADAMTGFSGEEFAQWEAGIEALGLTTLSPETRWGASNASRRTLASLSTREAERGFCLWFTGLPGAGKSTIAEQVVVRLMENNRRVTLLDGDVVRTHLSKGLGFSRADRDTNVQRIGFVAAEIVRHGGVAVCAAVSPYGESRDRVREMMKPGAFVEIFVDTPVSICEQRDVKGFYTKARKGTMSSFTGVDDPYEAPEHAEIVLKTNQATPAEEAEKVMRYLLSHGHLEIPETKEEKDPAPRKKRLTGQTV</sequence>
<dbReference type="Gene3D" id="3.40.50.300">
    <property type="entry name" value="P-loop containing nucleotide triphosphate hydrolases"/>
    <property type="match status" value="1"/>
</dbReference>
<dbReference type="AlphaFoldDB" id="A0A4Q1SFX0"/>
<keyword evidence="7 12" id="KW-0418">Kinase</keyword>
<dbReference type="OrthoDB" id="9804504at2"/>
<evidence type="ECO:0000313" key="12">
    <source>
        <dbReference type="EMBL" id="RXS96458.1"/>
    </source>
</evidence>
<dbReference type="Gene3D" id="3.40.50.620">
    <property type="entry name" value="HUPs"/>
    <property type="match status" value="1"/>
</dbReference>
<dbReference type="InterPro" id="IPR015947">
    <property type="entry name" value="PUA-like_sf"/>
</dbReference>
<dbReference type="HAMAP" id="MF_00065">
    <property type="entry name" value="Adenylyl_sulf_kinase"/>
    <property type="match status" value="1"/>
</dbReference>
<accession>A0A4Q1SFX0</accession>
<comment type="function">
    <text evidence="7">Catalyzes the synthesis of activated sulfate.</text>
</comment>
<dbReference type="Pfam" id="PF01583">
    <property type="entry name" value="APS_kinase"/>
    <property type="match status" value="1"/>
</dbReference>
<keyword evidence="7" id="KW-0597">Phosphoprotein</keyword>
<comment type="caution">
    <text evidence="12">The sequence shown here is derived from an EMBL/GenBank/DDBJ whole genome shotgun (WGS) entry which is preliminary data.</text>
</comment>
<evidence type="ECO:0000256" key="5">
    <source>
        <dbReference type="ARBA" id="ARBA00022741"/>
    </source>
</evidence>
<feature type="binding site" evidence="7">
    <location>
        <begin position="429"/>
        <end position="436"/>
    </location>
    <ligand>
        <name>ATP</name>
        <dbReference type="ChEBI" id="CHEBI:30616"/>
    </ligand>
</feature>
<dbReference type="GO" id="GO:0010134">
    <property type="term" value="P:sulfate assimilation via adenylyl sulfate reduction"/>
    <property type="evidence" value="ECO:0007669"/>
    <property type="project" value="TreeGrafter"/>
</dbReference>
<evidence type="ECO:0000256" key="6">
    <source>
        <dbReference type="ARBA" id="ARBA00022840"/>
    </source>
</evidence>
<dbReference type="GO" id="GO:0070814">
    <property type="term" value="P:hydrogen sulfide biosynthetic process"/>
    <property type="evidence" value="ECO:0007669"/>
    <property type="project" value="UniProtKB-UniRule"/>
</dbReference>
<keyword evidence="4 7" id="KW-0808">Transferase</keyword>
<evidence type="ECO:0000256" key="4">
    <source>
        <dbReference type="ARBA" id="ARBA00022679"/>
    </source>
</evidence>
<organism evidence="12 13">
    <name type="scientific">Silvibacterium dinghuense</name>
    <dbReference type="NCBI Taxonomy" id="1560006"/>
    <lineage>
        <taxon>Bacteria</taxon>
        <taxon>Pseudomonadati</taxon>
        <taxon>Acidobacteriota</taxon>
        <taxon>Terriglobia</taxon>
        <taxon>Terriglobales</taxon>
        <taxon>Acidobacteriaceae</taxon>
        <taxon>Silvibacterium</taxon>
    </lineage>
</organism>
<evidence type="ECO:0000313" key="13">
    <source>
        <dbReference type="Proteomes" id="UP000290253"/>
    </source>
</evidence>
<dbReference type="SUPFAM" id="SSF52374">
    <property type="entry name" value="Nucleotidylyl transferase"/>
    <property type="match status" value="1"/>
</dbReference>
<feature type="compositionally biased region" description="Basic residues" evidence="8">
    <location>
        <begin position="608"/>
        <end position="617"/>
    </location>
</feature>
<dbReference type="InterPro" id="IPR014729">
    <property type="entry name" value="Rossmann-like_a/b/a_fold"/>
</dbReference>
<dbReference type="PANTHER" id="PTHR42700">
    <property type="entry name" value="SULFATE ADENYLYLTRANSFERASE"/>
    <property type="match status" value="1"/>
</dbReference>
<dbReference type="Pfam" id="PF01747">
    <property type="entry name" value="ATP-sulfurylase"/>
    <property type="match status" value="1"/>
</dbReference>
<feature type="active site" description="Phosphoserine intermediate" evidence="7">
    <location>
        <position position="503"/>
    </location>
</feature>